<keyword evidence="3 5" id="KW-1133">Transmembrane helix</keyword>
<protein>
    <recommendedName>
        <fullName evidence="6">DUF7027 domain-containing protein</fullName>
    </recommendedName>
</protein>
<feature type="domain" description="DUF7027" evidence="6">
    <location>
        <begin position="26"/>
        <end position="112"/>
    </location>
</feature>
<evidence type="ECO:0000256" key="5">
    <source>
        <dbReference type="SAM" id="Phobius"/>
    </source>
</evidence>
<dbReference type="Pfam" id="PF22954">
    <property type="entry name" value="DUF7027"/>
    <property type="match status" value="1"/>
</dbReference>
<feature type="transmembrane region" description="Helical" evidence="5">
    <location>
        <begin position="99"/>
        <end position="125"/>
    </location>
</feature>
<dbReference type="InterPro" id="IPR051115">
    <property type="entry name" value="LAPTM_transporter"/>
</dbReference>
<feature type="transmembrane region" description="Helical" evidence="5">
    <location>
        <begin position="131"/>
        <end position="152"/>
    </location>
</feature>
<evidence type="ECO:0000256" key="3">
    <source>
        <dbReference type="ARBA" id="ARBA00022989"/>
    </source>
</evidence>
<keyword evidence="2 5" id="KW-0812">Transmembrane</keyword>
<keyword evidence="7" id="KW-1185">Reference proteome</keyword>
<reference evidence="8" key="1">
    <citation type="submission" date="2022-11" db="UniProtKB">
        <authorList>
            <consortium name="WormBaseParasite"/>
        </authorList>
    </citation>
    <scope>IDENTIFICATION</scope>
</reference>
<sequence length="193" mass="21559">MGKGRLQFDPNDPKYHTCCGCHVMIGAKIFASINTAGIISIGFISFMKIVSLLYADNRSAIDATFLYCNLGGSIVSVAILGSFWYGLIREREGWLLPMMTCWILSLVIAAFGLIALFIFTTIAIFQSGEDGMLMIWVSIICCCLFVLEYWFISVVSKAYHYIEQKRLSSKGGITHVQQSEQEYIAVPKENPEP</sequence>
<dbReference type="PANTHER" id="PTHR12479:SF10">
    <property type="entry name" value="LYSOSOMAL-ASSOCIATED TRANSMEMBRANE PROTEIN"/>
    <property type="match status" value="1"/>
</dbReference>
<dbReference type="GO" id="GO:0005765">
    <property type="term" value="C:lysosomal membrane"/>
    <property type="evidence" value="ECO:0007669"/>
    <property type="project" value="TreeGrafter"/>
</dbReference>
<dbReference type="InterPro" id="IPR054291">
    <property type="entry name" value="DUF7027"/>
</dbReference>
<feature type="transmembrane region" description="Helical" evidence="5">
    <location>
        <begin position="21"/>
        <end position="44"/>
    </location>
</feature>
<evidence type="ECO:0000256" key="4">
    <source>
        <dbReference type="ARBA" id="ARBA00023136"/>
    </source>
</evidence>
<evidence type="ECO:0000313" key="8">
    <source>
        <dbReference type="WBParaSite" id="PSAMB.scaffold20size117828.g288.t1"/>
    </source>
</evidence>
<comment type="subcellular location">
    <subcellularLocation>
        <location evidence="1">Endomembrane system</location>
        <topology evidence="1">Multi-pass membrane protein</topology>
    </subcellularLocation>
</comment>
<name>A0A914VJ51_9BILA</name>
<dbReference type="GO" id="GO:0012505">
    <property type="term" value="C:endomembrane system"/>
    <property type="evidence" value="ECO:0007669"/>
    <property type="project" value="UniProtKB-SubCell"/>
</dbReference>
<evidence type="ECO:0000313" key="7">
    <source>
        <dbReference type="Proteomes" id="UP000887566"/>
    </source>
</evidence>
<accession>A0A914VJ51</accession>
<dbReference type="PANTHER" id="PTHR12479">
    <property type="entry name" value="LYSOSOMAL-ASSOCIATED TRANSMEMBRANE PROTEIN"/>
    <property type="match status" value="1"/>
</dbReference>
<evidence type="ECO:0000259" key="6">
    <source>
        <dbReference type="Pfam" id="PF22954"/>
    </source>
</evidence>
<evidence type="ECO:0000256" key="1">
    <source>
        <dbReference type="ARBA" id="ARBA00004127"/>
    </source>
</evidence>
<dbReference type="Proteomes" id="UP000887566">
    <property type="component" value="Unplaced"/>
</dbReference>
<dbReference type="WBParaSite" id="PSAMB.scaffold20size117828.g288.t1">
    <property type="protein sequence ID" value="PSAMB.scaffold20size117828.g288.t1"/>
    <property type="gene ID" value="PSAMB.scaffold20size117828.g288"/>
</dbReference>
<proteinExistence type="predicted"/>
<evidence type="ECO:0000256" key="2">
    <source>
        <dbReference type="ARBA" id="ARBA00022692"/>
    </source>
</evidence>
<feature type="transmembrane region" description="Helical" evidence="5">
    <location>
        <begin position="64"/>
        <end position="87"/>
    </location>
</feature>
<keyword evidence="4 5" id="KW-0472">Membrane</keyword>
<organism evidence="7 8">
    <name type="scientific">Plectus sambesii</name>
    <dbReference type="NCBI Taxonomy" id="2011161"/>
    <lineage>
        <taxon>Eukaryota</taxon>
        <taxon>Metazoa</taxon>
        <taxon>Ecdysozoa</taxon>
        <taxon>Nematoda</taxon>
        <taxon>Chromadorea</taxon>
        <taxon>Plectida</taxon>
        <taxon>Plectina</taxon>
        <taxon>Plectoidea</taxon>
        <taxon>Plectidae</taxon>
        <taxon>Plectus</taxon>
    </lineage>
</organism>
<dbReference type="AlphaFoldDB" id="A0A914VJ51"/>